<evidence type="ECO:0000259" key="6">
    <source>
        <dbReference type="Pfam" id="PF04893"/>
    </source>
</evidence>
<dbReference type="RefSeq" id="WP_075061849.1">
    <property type="nucleotide sequence ID" value="NZ_LGCL01000015.1"/>
</dbReference>
<feature type="transmembrane region" description="Helical" evidence="5">
    <location>
        <begin position="153"/>
        <end position="174"/>
    </location>
</feature>
<sequence length="267" mass="28296">MNAETTNAAPTSKMTSLLATTRQYVLKPHEFFSQQVDKPMKRWWILALVILALSLLTILVSNSAEARIAMQEAAAAMPDPSMMGGKGVVVSNGYGGEVYPGPQAAGANGALSALKTAGKLLIIPIGWLAWSVSLYVGTLLSGGRGGFKNVLRMVMLAWLPLALRSVIQTIYILISGQPISNPGLSGLVANPTSIGLTALQALLRYMDVYFIWTLQLLALGISVYGRLPRKKAFILTGACALVLLLVLLLPAFIGQVAGGIQNGMLGM</sequence>
<dbReference type="GO" id="GO:0016020">
    <property type="term" value="C:membrane"/>
    <property type="evidence" value="ECO:0007669"/>
    <property type="project" value="UniProtKB-SubCell"/>
</dbReference>
<dbReference type="InterPro" id="IPR006977">
    <property type="entry name" value="Yip1_dom"/>
</dbReference>
<dbReference type="STRING" id="1134406.ADN00_04975"/>
<feature type="domain" description="Yip1" evidence="6">
    <location>
        <begin position="25"/>
        <end position="248"/>
    </location>
</feature>
<feature type="transmembrane region" description="Helical" evidence="5">
    <location>
        <begin position="208"/>
        <end position="225"/>
    </location>
</feature>
<dbReference type="AlphaFoldDB" id="A0A0P6XGB7"/>
<evidence type="ECO:0000256" key="2">
    <source>
        <dbReference type="ARBA" id="ARBA00022692"/>
    </source>
</evidence>
<feature type="transmembrane region" description="Helical" evidence="5">
    <location>
        <begin position="232"/>
        <end position="257"/>
    </location>
</feature>
<evidence type="ECO:0000256" key="1">
    <source>
        <dbReference type="ARBA" id="ARBA00004141"/>
    </source>
</evidence>
<reference evidence="7 8" key="1">
    <citation type="submission" date="2015-07" db="EMBL/GenBank/DDBJ databases">
        <title>Genome sequence of Ornatilinea apprima DSM 23815.</title>
        <authorList>
            <person name="Hemp J."/>
            <person name="Ward L.M."/>
            <person name="Pace L.A."/>
            <person name="Fischer W.W."/>
        </authorList>
    </citation>
    <scope>NUCLEOTIDE SEQUENCE [LARGE SCALE GENOMIC DNA]</scope>
    <source>
        <strain evidence="7 8">P3M-1</strain>
    </source>
</reference>
<gene>
    <name evidence="7" type="ORF">ADN00_04975</name>
</gene>
<proteinExistence type="predicted"/>
<accession>A0A0P6XGB7</accession>
<dbReference type="OrthoDB" id="163371at2"/>
<protein>
    <recommendedName>
        <fullName evidence="6">Yip1 domain-containing protein</fullName>
    </recommendedName>
</protein>
<feature type="transmembrane region" description="Helical" evidence="5">
    <location>
        <begin position="121"/>
        <end position="141"/>
    </location>
</feature>
<evidence type="ECO:0000256" key="3">
    <source>
        <dbReference type="ARBA" id="ARBA00022989"/>
    </source>
</evidence>
<dbReference type="Proteomes" id="UP000050417">
    <property type="component" value="Unassembled WGS sequence"/>
</dbReference>
<evidence type="ECO:0000256" key="4">
    <source>
        <dbReference type="ARBA" id="ARBA00023136"/>
    </source>
</evidence>
<comment type="caution">
    <text evidence="7">The sequence shown here is derived from an EMBL/GenBank/DDBJ whole genome shotgun (WGS) entry which is preliminary data.</text>
</comment>
<evidence type="ECO:0000256" key="5">
    <source>
        <dbReference type="SAM" id="Phobius"/>
    </source>
</evidence>
<keyword evidence="3 5" id="KW-1133">Transmembrane helix</keyword>
<feature type="transmembrane region" description="Helical" evidence="5">
    <location>
        <begin position="43"/>
        <end position="61"/>
    </location>
</feature>
<comment type="subcellular location">
    <subcellularLocation>
        <location evidence="1">Membrane</location>
        <topology evidence="1">Multi-pass membrane protein</topology>
    </subcellularLocation>
</comment>
<keyword evidence="2 5" id="KW-0812">Transmembrane</keyword>
<dbReference type="Pfam" id="PF04893">
    <property type="entry name" value="Yip1"/>
    <property type="match status" value="1"/>
</dbReference>
<evidence type="ECO:0000313" key="7">
    <source>
        <dbReference type="EMBL" id="KPL79199.1"/>
    </source>
</evidence>
<organism evidence="7 8">
    <name type="scientific">Ornatilinea apprima</name>
    <dbReference type="NCBI Taxonomy" id="1134406"/>
    <lineage>
        <taxon>Bacteria</taxon>
        <taxon>Bacillati</taxon>
        <taxon>Chloroflexota</taxon>
        <taxon>Anaerolineae</taxon>
        <taxon>Anaerolineales</taxon>
        <taxon>Anaerolineaceae</taxon>
        <taxon>Ornatilinea</taxon>
    </lineage>
</organism>
<evidence type="ECO:0000313" key="8">
    <source>
        <dbReference type="Proteomes" id="UP000050417"/>
    </source>
</evidence>
<keyword evidence="8" id="KW-1185">Reference proteome</keyword>
<name>A0A0P6XGB7_9CHLR</name>
<keyword evidence="4 5" id="KW-0472">Membrane</keyword>
<dbReference type="EMBL" id="LGCL01000015">
    <property type="protein sequence ID" value="KPL79199.1"/>
    <property type="molecule type" value="Genomic_DNA"/>
</dbReference>